<name>A0A3P6BSF3_BRACM</name>
<proteinExistence type="predicted"/>
<gene>
    <name evidence="2" type="ORF">BRAA08T33314Z</name>
</gene>
<feature type="compositionally biased region" description="Basic and acidic residues" evidence="1">
    <location>
        <begin position="7"/>
        <end position="18"/>
    </location>
</feature>
<evidence type="ECO:0000256" key="1">
    <source>
        <dbReference type="SAM" id="MobiDB-lite"/>
    </source>
</evidence>
<sequence>MSSPRRRYSENEKGKGIRADSSTSIDRSSGLKLLDAAIRAHRGAPGDVASLNSDRIEVAGDAEERFGKRLATTTHWRTMGSSTLECRAHGVEFIILRSHQWPSAPLIGFQCVYECFFQQDSKLWFLIPRLITSYCARRNIAMTKLMIRAVRISIALMVMEAEIDMSMSVRIFEELTHTQLRPGGVYAVQMRSGLSILTGHPSRMKLWQRYYFYLFI</sequence>
<reference evidence="2" key="1">
    <citation type="submission" date="2018-11" db="EMBL/GenBank/DDBJ databases">
        <authorList>
            <consortium name="Genoscope - CEA"/>
            <person name="William W."/>
        </authorList>
    </citation>
    <scope>NUCLEOTIDE SEQUENCE</scope>
</reference>
<dbReference type="EMBL" id="LR031575">
    <property type="protein sequence ID" value="VDD03964.1"/>
    <property type="molecule type" value="Genomic_DNA"/>
</dbReference>
<organism evidence="2">
    <name type="scientific">Brassica campestris</name>
    <name type="common">Field mustard</name>
    <dbReference type="NCBI Taxonomy" id="3711"/>
    <lineage>
        <taxon>Eukaryota</taxon>
        <taxon>Viridiplantae</taxon>
        <taxon>Streptophyta</taxon>
        <taxon>Embryophyta</taxon>
        <taxon>Tracheophyta</taxon>
        <taxon>Spermatophyta</taxon>
        <taxon>Magnoliopsida</taxon>
        <taxon>eudicotyledons</taxon>
        <taxon>Gunneridae</taxon>
        <taxon>Pentapetalae</taxon>
        <taxon>rosids</taxon>
        <taxon>malvids</taxon>
        <taxon>Brassicales</taxon>
        <taxon>Brassicaceae</taxon>
        <taxon>Brassiceae</taxon>
        <taxon>Brassica</taxon>
    </lineage>
</organism>
<evidence type="ECO:0000313" key="2">
    <source>
        <dbReference type="EMBL" id="VDD03964.1"/>
    </source>
</evidence>
<dbReference type="AlphaFoldDB" id="A0A3P6BSF3"/>
<protein>
    <submittedName>
        <fullName evidence="2">Uncharacterized protein</fullName>
    </submittedName>
</protein>
<feature type="region of interest" description="Disordered" evidence="1">
    <location>
        <begin position="1"/>
        <end position="23"/>
    </location>
</feature>
<accession>A0A3P6BSF3</accession>